<organism evidence="3 5">
    <name type="scientific">Alkalihalobacillus alcalophilus ATCC 27647 = CGMCC 1.3604</name>
    <dbReference type="NCBI Taxonomy" id="1218173"/>
    <lineage>
        <taxon>Bacteria</taxon>
        <taxon>Bacillati</taxon>
        <taxon>Bacillota</taxon>
        <taxon>Bacilli</taxon>
        <taxon>Bacillales</taxon>
        <taxon>Bacillaceae</taxon>
        <taxon>Alkalihalobacillus</taxon>
    </lineage>
</organism>
<dbReference type="Pfam" id="PF01230">
    <property type="entry name" value="HIT"/>
    <property type="match status" value="1"/>
</dbReference>
<dbReference type="RefSeq" id="WP_003322378.1">
    <property type="nucleotide sequence ID" value="NZ_ALPT02000079.1"/>
</dbReference>
<sequence length="134" mass="15517">MNRCVFCYPELQSEQNILFRNDFCLFLQLNEALEAGKALEGAGVIVPIQHRDTAFDLTSEEWQATHELLKEVKVYLDQKYQPAGYNLGWNCGELAGQHIAHAHFHVLPRYKDEQLVGKGIRYMFKGGENRRSFR</sequence>
<gene>
    <name evidence="4" type="ORF">AJ85_17470</name>
    <name evidence="3" type="ORF">BALCAV_0218215</name>
</gene>
<evidence type="ECO:0000313" key="6">
    <source>
        <dbReference type="Proteomes" id="UP000297014"/>
    </source>
</evidence>
<evidence type="ECO:0000256" key="1">
    <source>
        <dbReference type="PROSITE-ProRule" id="PRU00464"/>
    </source>
</evidence>
<name>A0A094XBE0_ALKAL</name>
<evidence type="ECO:0000313" key="4">
    <source>
        <dbReference type="EMBL" id="THG92076.1"/>
    </source>
</evidence>
<dbReference type="eggNOG" id="COG0537">
    <property type="taxonomic scope" value="Bacteria"/>
</dbReference>
<dbReference type="EMBL" id="ALPT02000079">
    <property type="protein sequence ID" value="KGA96125.1"/>
    <property type="molecule type" value="Genomic_DNA"/>
</dbReference>
<evidence type="ECO:0000313" key="5">
    <source>
        <dbReference type="Proteomes" id="UP000002754"/>
    </source>
</evidence>
<keyword evidence="5" id="KW-1185">Reference proteome</keyword>
<feature type="domain" description="HIT" evidence="2">
    <location>
        <begin position="41"/>
        <end position="116"/>
    </location>
</feature>
<dbReference type="OrthoDB" id="9784774at2"/>
<dbReference type="GO" id="GO:0003824">
    <property type="term" value="F:catalytic activity"/>
    <property type="evidence" value="ECO:0007669"/>
    <property type="project" value="InterPro"/>
</dbReference>
<comment type="caution">
    <text evidence="3">The sequence shown here is derived from an EMBL/GenBank/DDBJ whole genome shotgun (WGS) entry which is preliminary data.</text>
</comment>
<reference evidence="4 6" key="2">
    <citation type="submission" date="2014-01" db="EMBL/GenBank/DDBJ databases">
        <title>Draft genome sequencing of Bacillus alcalophilus CGMCC 1.3604.</title>
        <authorList>
            <person name="Yang J."/>
            <person name="Diao L."/>
            <person name="Yang S."/>
        </authorList>
    </citation>
    <scope>NUCLEOTIDE SEQUENCE [LARGE SCALE GENOMIC DNA]</scope>
    <source>
        <strain evidence="4 6">CGMCC 1.3604</strain>
    </source>
</reference>
<proteinExistence type="predicted"/>
<dbReference type="AlphaFoldDB" id="A0A094XBE0"/>
<dbReference type="InterPro" id="IPR011146">
    <property type="entry name" value="HIT-like"/>
</dbReference>
<dbReference type="STRING" id="1218173.BALCAV_0218215"/>
<accession>A0A094XBE0</accession>
<dbReference type="PANTHER" id="PTHR42997:SF1">
    <property type="entry name" value="AP-4-A PHOSPHORYLASE"/>
    <property type="match status" value="1"/>
</dbReference>
<dbReference type="InterPro" id="IPR052908">
    <property type="entry name" value="AP-4-A_phosphorylase"/>
</dbReference>
<dbReference type="PANTHER" id="PTHR42997">
    <property type="entry name" value="HIT FAMILY HYDROLASE"/>
    <property type="match status" value="1"/>
</dbReference>
<dbReference type="PROSITE" id="PS51084">
    <property type="entry name" value="HIT_2"/>
    <property type="match status" value="1"/>
</dbReference>
<reference evidence="3 5" key="1">
    <citation type="journal article" date="2014" name="Genome Announc.">
        <title>Draft Genome Sequence of Bacillus alcalophilus AV1934, a Classic Alkaliphile Isolated from Human Feces in 1934.</title>
        <authorList>
            <person name="Attie O."/>
            <person name="Jayaprakash A."/>
            <person name="Shah H."/>
            <person name="Paulsen I.T."/>
            <person name="Morino M."/>
            <person name="Takahashi Y."/>
            <person name="Narumi I."/>
            <person name="Sachidanandam R."/>
            <person name="Satoh K."/>
            <person name="Ito M."/>
            <person name="Krulwich T.A."/>
        </authorList>
    </citation>
    <scope>NUCLEOTIDE SEQUENCE [LARGE SCALE GENOMIC DNA]</scope>
    <source>
        <strain evidence="3 5">AV1934</strain>
    </source>
</reference>
<dbReference type="Proteomes" id="UP000297014">
    <property type="component" value="Unassembled WGS sequence"/>
</dbReference>
<dbReference type="SUPFAM" id="SSF54197">
    <property type="entry name" value="HIT-like"/>
    <property type="match status" value="1"/>
</dbReference>
<dbReference type="Proteomes" id="UP000002754">
    <property type="component" value="Unassembled WGS sequence"/>
</dbReference>
<evidence type="ECO:0000313" key="3">
    <source>
        <dbReference type="EMBL" id="KGA96125.1"/>
    </source>
</evidence>
<protein>
    <submittedName>
        <fullName evidence="3">Cell-cycle regulation histidine triad HIT protein</fullName>
    </submittedName>
    <submittedName>
        <fullName evidence="4">Cell-cycle regulation histidine triad protein</fullName>
    </submittedName>
</protein>
<dbReference type="EMBL" id="JALP01000022">
    <property type="protein sequence ID" value="THG92076.1"/>
    <property type="molecule type" value="Genomic_DNA"/>
</dbReference>
<feature type="short sequence motif" description="Histidine triad motif" evidence="1">
    <location>
        <begin position="101"/>
        <end position="105"/>
    </location>
</feature>
<dbReference type="Gene3D" id="3.30.428.10">
    <property type="entry name" value="HIT-like"/>
    <property type="match status" value="1"/>
</dbReference>
<evidence type="ECO:0000259" key="2">
    <source>
        <dbReference type="PROSITE" id="PS51084"/>
    </source>
</evidence>
<dbReference type="InterPro" id="IPR036265">
    <property type="entry name" value="HIT-like_sf"/>
</dbReference>